<proteinExistence type="predicted"/>
<evidence type="ECO:0000313" key="3">
    <source>
        <dbReference type="Proteomes" id="UP001285263"/>
    </source>
</evidence>
<protein>
    <recommendedName>
        <fullName evidence="4">DUF1772 domain-containing protein</fullName>
    </recommendedName>
</protein>
<gene>
    <name evidence="2" type="ORF">SNE35_24515</name>
</gene>
<accession>A0ABU5DQZ4</accession>
<reference evidence="2 3" key="1">
    <citation type="submission" date="2023-11" db="EMBL/GenBank/DDBJ databases">
        <title>Paucibacter sp. nov., isolated from fresh soil in Korea.</title>
        <authorList>
            <person name="Le N.T.T."/>
        </authorList>
    </citation>
    <scope>NUCLEOTIDE SEQUENCE [LARGE SCALE GENOMIC DNA]</scope>
    <source>
        <strain evidence="2 3">R3-3</strain>
    </source>
</reference>
<comment type="caution">
    <text evidence="2">The sequence shown here is derived from an EMBL/GenBank/DDBJ whole genome shotgun (WGS) entry which is preliminary data.</text>
</comment>
<feature type="transmembrane region" description="Helical" evidence="1">
    <location>
        <begin position="125"/>
        <end position="143"/>
    </location>
</feature>
<feature type="transmembrane region" description="Helical" evidence="1">
    <location>
        <begin position="47"/>
        <end position="67"/>
    </location>
</feature>
<feature type="transmembrane region" description="Helical" evidence="1">
    <location>
        <begin position="93"/>
        <end position="113"/>
    </location>
</feature>
<feature type="transmembrane region" description="Helical" evidence="1">
    <location>
        <begin position="6"/>
        <end position="26"/>
    </location>
</feature>
<evidence type="ECO:0000256" key="1">
    <source>
        <dbReference type="SAM" id="Phobius"/>
    </source>
</evidence>
<dbReference type="RefSeq" id="WP_320425645.1">
    <property type="nucleotide sequence ID" value="NZ_JAXCLA010000008.1"/>
</dbReference>
<sequence length="188" mass="20317">MPIYFITFLALLGMAALLYVGALFIATFMRQPPPLLINGNTVHALKALHLAIAWANVGVGWLLYFNVYPIHADMAALGNTAFQAFARGYTTRLPIVVLPYGAGALAATLSLWAAEPGRLSRRARWGIASLWMLSIAATPWAAGAQGDMQDDGFSDAAFQQLQTSHLARSLCLTVAAVWALLQCRPSRD</sequence>
<feature type="transmembrane region" description="Helical" evidence="1">
    <location>
        <begin position="163"/>
        <end position="181"/>
    </location>
</feature>
<name>A0ABU5DQZ4_9BURK</name>
<organism evidence="2 3">
    <name type="scientific">Roseateles agri</name>
    <dbReference type="NCBI Taxonomy" id="3098619"/>
    <lineage>
        <taxon>Bacteria</taxon>
        <taxon>Pseudomonadati</taxon>
        <taxon>Pseudomonadota</taxon>
        <taxon>Betaproteobacteria</taxon>
        <taxon>Burkholderiales</taxon>
        <taxon>Sphaerotilaceae</taxon>
        <taxon>Roseateles</taxon>
    </lineage>
</organism>
<dbReference type="Proteomes" id="UP001285263">
    <property type="component" value="Unassembled WGS sequence"/>
</dbReference>
<evidence type="ECO:0008006" key="4">
    <source>
        <dbReference type="Google" id="ProtNLM"/>
    </source>
</evidence>
<keyword evidence="1" id="KW-0472">Membrane</keyword>
<keyword evidence="3" id="KW-1185">Reference proteome</keyword>
<evidence type="ECO:0000313" key="2">
    <source>
        <dbReference type="EMBL" id="MDY0747689.1"/>
    </source>
</evidence>
<keyword evidence="1" id="KW-1133">Transmembrane helix</keyword>
<dbReference type="EMBL" id="JAXCLA010000008">
    <property type="protein sequence ID" value="MDY0747689.1"/>
    <property type="molecule type" value="Genomic_DNA"/>
</dbReference>
<keyword evidence="1" id="KW-0812">Transmembrane</keyword>